<dbReference type="PATRIC" id="fig|1048834.4.peg.1096"/>
<evidence type="ECO:0000313" key="2">
    <source>
        <dbReference type="Proteomes" id="UP000000292"/>
    </source>
</evidence>
<proteinExistence type="predicted"/>
<reference evidence="1 2" key="1">
    <citation type="journal article" date="2011" name="J. Bacteriol.">
        <title>Complete Genome Sequence of Alicyclobacillus acidocaldarius Strain Tc-4-1.</title>
        <authorList>
            <person name="Chen Y."/>
            <person name="He Y."/>
            <person name="Zhang B."/>
            <person name="Yang J."/>
            <person name="Li W."/>
            <person name="Dong Z."/>
            <person name="Hu S."/>
        </authorList>
    </citation>
    <scope>NUCLEOTIDE SEQUENCE [LARGE SCALE GENOMIC DNA]</scope>
    <source>
        <strain evidence="1 2">Tc-4-1</strain>
    </source>
</reference>
<evidence type="ECO:0000313" key="1">
    <source>
        <dbReference type="EMBL" id="AEJ43101.1"/>
    </source>
</evidence>
<name>F8IGT6_ALIAT</name>
<accession>F8IGT6</accession>
<dbReference type="Proteomes" id="UP000000292">
    <property type="component" value="Chromosome"/>
</dbReference>
<dbReference type="AlphaFoldDB" id="F8IGT6"/>
<reference evidence="2" key="2">
    <citation type="submission" date="2011-06" db="EMBL/GenBank/DDBJ databases">
        <title>The complete genome sequence of Alicyclobacillus acidocaldarius sp. Tc-4-1.</title>
        <authorList>
            <person name="Chen Y."/>
            <person name="He Y."/>
            <person name="Dong Z."/>
            <person name="Hu S."/>
        </authorList>
    </citation>
    <scope>NUCLEOTIDE SEQUENCE [LARGE SCALE GENOMIC DNA]</scope>
    <source>
        <strain evidence="2">Tc-4-1</strain>
    </source>
</reference>
<dbReference type="EMBL" id="CP002902">
    <property type="protein sequence ID" value="AEJ43101.1"/>
    <property type="molecule type" value="Genomic_DNA"/>
</dbReference>
<gene>
    <name evidence="1" type="ordered locus">TC41_1156</name>
</gene>
<sequence length="37" mass="4356">MRLVRRQLIAVKHHNPGFWNLHDTDGVDDRTDAMQLV</sequence>
<organism evidence="1 2">
    <name type="scientific">Alicyclobacillus acidocaldarius (strain Tc-4-1)</name>
    <name type="common">Bacillus acidocaldarius</name>
    <dbReference type="NCBI Taxonomy" id="1048834"/>
    <lineage>
        <taxon>Bacteria</taxon>
        <taxon>Bacillati</taxon>
        <taxon>Bacillota</taxon>
        <taxon>Bacilli</taxon>
        <taxon>Bacillales</taxon>
        <taxon>Alicyclobacillaceae</taxon>
        <taxon>Alicyclobacillus</taxon>
    </lineage>
</organism>
<dbReference type="HOGENOM" id="CLU_3339210_0_0_9"/>
<protein>
    <submittedName>
        <fullName evidence="1">Uncharacterized protein</fullName>
    </submittedName>
</protein>
<dbReference type="KEGG" id="aad:TC41_1156"/>